<dbReference type="PANTHER" id="PTHR43584">
    <property type="entry name" value="NUCLEOTIDYL TRANSFERASE"/>
    <property type="match status" value="1"/>
</dbReference>
<dbReference type="AlphaFoldDB" id="A0A6J6ZUG7"/>
<dbReference type="Gene3D" id="3.90.550.10">
    <property type="entry name" value="Spore Coat Polysaccharide Biosynthesis Protein SpsA, Chain A"/>
    <property type="match status" value="1"/>
</dbReference>
<dbReference type="SUPFAM" id="SSF53448">
    <property type="entry name" value="Nucleotide-diphospho-sugar transferases"/>
    <property type="match status" value="1"/>
</dbReference>
<dbReference type="EMBL" id="CAFAAQ010000245">
    <property type="protein sequence ID" value="CAB4824062.1"/>
    <property type="molecule type" value="Genomic_DNA"/>
</dbReference>
<evidence type="ECO:0000313" key="5">
    <source>
        <dbReference type="EMBL" id="CAB5039373.1"/>
    </source>
</evidence>
<name>A0A6J6ZUG7_9ZZZZ</name>
<evidence type="ECO:0000256" key="2">
    <source>
        <dbReference type="ARBA" id="ARBA00022695"/>
    </source>
</evidence>
<organism evidence="4">
    <name type="scientific">freshwater metagenome</name>
    <dbReference type="NCBI Taxonomy" id="449393"/>
    <lineage>
        <taxon>unclassified sequences</taxon>
        <taxon>metagenomes</taxon>
        <taxon>ecological metagenomes</taxon>
    </lineage>
</organism>
<dbReference type="InterPro" id="IPR029044">
    <property type="entry name" value="Nucleotide-diphossugar_trans"/>
</dbReference>
<dbReference type="EMBL" id="CAFBPW010000244">
    <property type="protein sequence ID" value="CAB5039373.1"/>
    <property type="molecule type" value="Genomic_DNA"/>
</dbReference>
<proteinExistence type="predicted"/>
<dbReference type="PANTHER" id="PTHR43584:SF8">
    <property type="entry name" value="N-ACETYLMURAMATE ALPHA-1-PHOSPHATE URIDYLYLTRANSFERASE"/>
    <property type="match status" value="1"/>
</dbReference>
<dbReference type="InterPro" id="IPR050065">
    <property type="entry name" value="GlmU-like"/>
</dbReference>
<dbReference type="InterPro" id="IPR005835">
    <property type="entry name" value="NTP_transferase_dom"/>
</dbReference>
<protein>
    <submittedName>
        <fullName evidence="4">Unannotated protein</fullName>
    </submittedName>
</protein>
<sequence>MADSLTGDVAGLALAAGAGLRLRPLTLLRPKPLCPVGDRTLLDWALESLASAGVDRAVNAHHQVEQIQQHLDSLPGVTGEAVHLSIEREEALGTAGAVGALRPWLDGRGLLIVNADTFQRSDLSEFLSSWDGERARILTATALPFTPRSSVVASLLPWRLASGLEPQPSGLWELVWRQALAEGSLDAVYEPNPVIDCGTVGRYLQANLLWSGGESVVGEDAEVLGSLTRSVVWPGSKVGSNEHLVDAVRADSRTVLVR</sequence>
<evidence type="ECO:0000313" key="4">
    <source>
        <dbReference type="EMBL" id="CAB4824062.1"/>
    </source>
</evidence>
<dbReference type="GO" id="GO:0016779">
    <property type="term" value="F:nucleotidyltransferase activity"/>
    <property type="evidence" value="ECO:0007669"/>
    <property type="project" value="UniProtKB-KW"/>
</dbReference>
<dbReference type="Pfam" id="PF00483">
    <property type="entry name" value="NTP_transferase"/>
    <property type="match status" value="1"/>
</dbReference>
<accession>A0A6J6ZUG7</accession>
<evidence type="ECO:0000259" key="3">
    <source>
        <dbReference type="Pfam" id="PF00483"/>
    </source>
</evidence>
<feature type="domain" description="Nucleotidyl transferase" evidence="3">
    <location>
        <begin position="11"/>
        <end position="143"/>
    </location>
</feature>
<reference evidence="4" key="1">
    <citation type="submission" date="2020-05" db="EMBL/GenBank/DDBJ databases">
        <authorList>
            <person name="Chiriac C."/>
            <person name="Salcher M."/>
            <person name="Ghai R."/>
            <person name="Kavagutti S V."/>
        </authorList>
    </citation>
    <scope>NUCLEOTIDE SEQUENCE</scope>
</reference>
<gene>
    <name evidence="4" type="ORF">UFOPK3046_01900</name>
    <name evidence="5" type="ORF">UFOPK4173_01672</name>
</gene>
<keyword evidence="2" id="KW-0548">Nucleotidyltransferase</keyword>
<keyword evidence="1" id="KW-0808">Transferase</keyword>
<evidence type="ECO:0000256" key="1">
    <source>
        <dbReference type="ARBA" id="ARBA00022679"/>
    </source>
</evidence>